<feature type="transmembrane region" description="Helical" evidence="1">
    <location>
        <begin position="121"/>
        <end position="141"/>
    </location>
</feature>
<dbReference type="InterPro" id="IPR025635">
    <property type="entry name" value="DUF4293"/>
</dbReference>
<gene>
    <name evidence="2" type="ORF">C8P68_102874</name>
</gene>
<dbReference type="EMBL" id="QAOQ01000002">
    <property type="protein sequence ID" value="PTR00043.1"/>
    <property type="molecule type" value="Genomic_DNA"/>
</dbReference>
<protein>
    <submittedName>
        <fullName evidence="2">Uncharacterized protein DUF4293</fullName>
    </submittedName>
</protein>
<dbReference type="RefSeq" id="WP_107827939.1">
    <property type="nucleotide sequence ID" value="NZ_CP160205.1"/>
</dbReference>
<organism evidence="2 3">
    <name type="scientific">Mucilaginibacter yixingensis</name>
    <dbReference type="NCBI Taxonomy" id="1295612"/>
    <lineage>
        <taxon>Bacteria</taxon>
        <taxon>Pseudomonadati</taxon>
        <taxon>Bacteroidota</taxon>
        <taxon>Sphingobacteriia</taxon>
        <taxon>Sphingobacteriales</taxon>
        <taxon>Sphingobacteriaceae</taxon>
        <taxon>Mucilaginibacter</taxon>
    </lineage>
</organism>
<dbReference type="OrthoDB" id="594989at2"/>
<accession>A0A2T5JE54</accession>
<comment type="caution">
    <text evidence="2">The sequence shown here is derived from an EMBL/GenBank/DDBJ whole genome shotgun (WGS) entry which is preliminary data.</text>
</comment>
<dbReference type="Pfam" id="PF14126">
    <property type="entry name" value="DUF4293"/>
    <property type="match status" value="1"/>
</dbReference>
<feature type="transmembrane region" description="Helical" evidence="1">
    <location>
        <begin position="7"/>
        <end position="26"/>
    </location>
</feature>
<evidence type="ECO:0000313" key="3">
    <source>
        <dbReference type="Proteomes" id="UP000244168"/>
    </source>
</evidence>
<sequence length="155" mass="17222">MLQRVQSIFLLFASIVLFAIFLFPLVHNVYIGGTPVTIKVTGIYQDVKGQLTLIKPFTALSIGAVAAALIPLGVIFMYKDRKKQIVMSYMAMLLIIVFSFWEAQTVNTTLAGVTVRTDNYGIGILLSTISLVLMLIAIRNIRKDEALVRSADRLR</sequence>
<keyword evidence="3" id="KW-1185">Reference proteome</keyword>
<feature type="transmembrane region" description="Helical" evidence="1">
    <location>
        <begin position="57"/>
        <end position="78"/>
    </location>
</feature>
<keyword evidence="1" id="KW-0812">Transmembrane</keyword>
<keyword evidence="1" id="KW-0472">Membrane</keyword>
<evidence type="ECO:0000313" key="2">
    <source>
        <dbReference type="EMBL" id="PTR00043.1"/>
    </source>
</evidence>
<proteinExistence type="predicted"/>
<evidence type="ECO:0000256" key="1">
    <source>
        <dbReference type="SAM" id="Phobius"/>
    </source>
</evidence>
<feature type="transmembrane region" description="Helical" evidence="1">
    <location>
        <begin position="85"/>
        <end position="101"/>
    </location>
</feature>
<name>A0A2T5JE54_9SPHI</name>
<dbReference type="Proteomes" id="UP000244168">
    <property type="component" value="Unassembled WGS sequence"/>
</dbReference>
<dbReference type="AlphaFoldDB" id="A0A2T5JE54"/>
<reference evidence="2 3" key="1">
    <citation type="submission" date="2018-04" db="EMBL/GenBank/DDBJ databases">
        <title>Genomic Encyclopedia of Archaeal and Bacterial Type Strains, Phase II (KMG-II): from individual species to whole genera.</title>
        <authorList>
            <person name="Goeker M."/>
        </authorList>
    </citation>
    <scope>NUCLEOTIDE SEQUENCE [LARGE SCALE GENOMIC DNA]</scope>
    <source>
        <strain evidence="2 3">DSM 26809</strain>
    </source>
</reference>
<keyword evidence="1" id="KW-1133">Transmembrane helix</keyword>